<feature type="transmembrane region" description="Helical" evidence="9">
    <location>
        <begin position="245"/>
        <end position="265"/>
    </location>
</feature>
<evidence type="ECO:0000256" key="7">
    <source>
        <dbReference type="ARBA" id="ARBA00023136"/>
    </source>
</evidence>
<comment type="caution">
    <text evidence="10">The sequence shown here is derived from an EMBL/GenBank/DDBJ whole genome shotgun (WGS) entry which is preliminary data.</text>
</comment>
<keyword evidence="3" id="KW-1003">Cell membrane</keyword>
<comment type="similarity">
    <text evidence="8">Belongs to the TsuA/YedE (TC 9.B.102) family.</text>
</comment>
<evidence type="ECO:0000256" key="6">
    <source>
        <dbReference type="ARBA" id="ARBA00022989"/>
    </source>
</evidence>
<keyword evidence="5 9" id="KW-0812">Transmembrane</keyword>
<accession>A0A4Q0YCW5</accession>
<feature type="transmembrane region" description="Helical" evidence="9">
    <location>
        <begin position="159"/>
        <end position="181"/>
    </location>
</feature>
<feature type="transmembrane region" description="Helical" evidence="9">
    <location>
        <begin position="6"/>
        <end position="25"/>
    </location>
</feature>
<feature type="transmembrane region" description="Helical" evidence="9">
    <location>
        <begin position="83"/>
        <end position="101"/>
    </location>
</feature>
<dbReference type="AlphaFoldDB" id="A0A4Q0YCW5"/>
<dbReference type="InterPro" id="IPR007272">
    <property type="entry name" value="Sulf_transp_TsuA/YedE"/>
</dbReference>
<evidence type="ECO:0000256" key="1">
    <source>
        <dbReference type="ARBA" id="ARBA00004429"/>
    </source>
</evidence>
<keyword evidence="4" id="KW-0997">Cell inner membrane</keyword>
<dbReference type="PANTHER" id="PTHR30574">
    <property type="entry name" value="INNER MEMBRANE PROTEIN YEDE"/>
    <property type="match status" value="1"/>
</dbReference>
<feature type="transmembrane region" description="Helical" evidence="9">
    <location>
        <begin position="193"/>
        <end position="211"/>
    </location>
</feature>
<feature type="transmembrane region" description="Helical" evidence="9">
    <location>
        <begin position="286"/>
        <end position="308"/>
    </location>
</feature>
<evidence type="ECO:0000256" key="3">
    <source>
        <dbReference type="ARBA" id="ARBA00022475"/>
    </source>
</evidence>
<protein>
    <submittedName>
        <fullName evidence="10">Uncharacterized protein</fullName>
    </submittedName>
</protein>
<feature type="transmembrane region" description="Helical" evidence="9">
    <location>
        <begin position="46"/>
        <end position="71"/>
    </location>
</feature>
<evidence type="ECO:0000256" key="2">
    <source>
        <dbReference type="ARBA" id="ARBA00022448"/>
    </source>
</evidence>
<evidence type="ECO:0000256" key="8">
    <source>
        <dbReference type="ARBA" id="ARBA00035655"/>
    </source>
</evidence>
<dbReference type="Pfam" id="PF04143">
    <property type="entry name" value="Sulf_transp"/>
    <property type="match status" value="1"/>
</dbReference>
<proteinExistence type="inferred from homology"/>
<name>A0A4Q0YCW5_9BACT</name>
<sequence>MHDFEIYEIINILGFLIGLAFGAIAQKQQFCFSGSIKDFILTKSTMRGSSVIMAMLIAIISTYIVALVYELDLTQSNYYKENINYFAIILGGVLFGIGMMLSDGCSNRHLIKFAQGDINSLIVLVFIAIFGYATAKGLLAELFNPIINNPTLIQWSSYIGNVTMNIYVLSAALLVLLYFLVKKIKRLPTLWDGVLIGLLIAVSWYVTGVLGQESMERVIELNGVTFVYPAAKTMEFFTYYQISELNFPISLVFGVLAGAFIMSRFNRRYSFGCTASKGQHKLKYNIIGGSLMGTGGILAIGCTVGQGLTGMSTLALSSLVAIISIFVSGTITALILEKKSKLPMCFIFEWKDNAPDYQI</sequence>
<organism evidence="10 11">
    <name type="scientific">Halarcobacter ebronensis</name>
    <dbReference type="NCBI Taxonomy" id="1462615"/>
    <lineage>
        <taxon>Bacteria</taxon>
        <taxon>Pseudomonadati</taxon>
        <taxon>Campylobacterota</taxon>
        <taxon>Epsilonproteobacteria</taxon>
        <taxon>Campylobacterales</taxon>
        <taxon>Arcobacteraceae</taxon>
        <taxon>Halarcobacter</taxon>
    </lineage>
</organism>
<gene>
    <name evidence="10" type="ORF">CRV08_08440</name>
</gene>
<evidence type="ECO:0000256" key="9">
    <source>
        <dbReference type="SAM" id="Phobius"/>
    </source>
</evidence>
<evidence type="ECO:0000256" key="4">
    <source>
        <dbReference type="ARBA" id="ARBA00022519"/>
    </source>
</evidence>
<comment type="subcellular location">
    <subcellularLocation>
        <location evidence="1">Cell inner membrane</location>
        <topology evidence="1">Multi-pass membrane protein</topology>
    </subcellularLocation>
</comment>
<dbReference type="EMBL" id="PDKJ01000006">
    <property type="protein sequence ID" value="RXJ68270.1"/>
    <property type="molecule type" value="Genomic_DNA"/>
</dbReference>
<keyword evidence="7 9" id="KW-0472">Membrane</keyword>
<keyword evidence="2" id="KW-0813">Transport</keyword>
<reference evidence="10 11" key="1">
    <citation type="submission" date="2017-10" db="EMBL/GenBank/DDBJ databases">
        <title>Genomics of the genus Arcobacter.</title>
        <authorList>
            <person name="Perez-Cataluna A."/>
            <person name="Figueras M.J."/>
        </authorList>
    </citation>
    <scope>NUCLEOTIDE SEQUENCE [LARGE SCALE GENOMIC DNA]</scope>
    <source>
        <strain evidence="10 11">CECT 8993</strain>
    </source>
</reference>
<dbReference type="RefSeq" id="WP_128981054.1">
    <property type="nucleotide sequence ID" value="NZ_PDKJ01000006.1"/>
</dbReference>
<dbReference type="PANTHER" id="PTHR30574:SF1">
    <property type="entry name" value="SULPHUR TRANSPORT DOMAIN-CONTAINING PROTEIN"/>
    <property type="match status" value="1"/>
</dbReference>
<evidence type="ECO:0000313" key="11">
    <source>
        <dbReference type="Proteomes" id="UP000290172"/>
    </source>
</evidence>
<dbReference type="Proteomes" id="UP000290172">
    <property type="component" value="Unassembled WGS sequence"/>
</dbReference>
<feature type="transmembrane region" description="Helical" evidence="9">
    <location>
        <begin position="314"/>
        <end position="336"/>
    </location>
</feature>
<keyword evidence="6 9" id="KW-1133">Transmembrane helix</keyword>
<evidence type="ECO:0000313" key="10">
    <source>
        <dbReference type="EMBL" id="RXJ68270.1"/>
    </source>
</evidence>
<dbReference type="GO" id="GO:0005886">
    <property type="term" value="C:plasma membrane"/>
    <property type="evidence" value="ECO:0007669"/>
    <property type="project" value="UniProtKB-SubCell"/>
</dbReference>
<feature type="transmembrane region" description="Helical" evidence="9">
    <location>
        <begin position="121"/>
        <end position="139"/>
    </location>
</feature>
<evidence type="ECO:0000256" key="5">
    <source>
        <dbReference type="ARBA" id="ARBA00022692"/>
    </source>
</evidence>